<protein>
    <recommendedName>
        <fullName evidence="4">snRNA-activating protein complex subunit 1</fullName>
    </recommendedName>
</protein>
<accession>A0ABP0U7E2</accession>
<organism evidence="2 3">
    <name type="scientific">Sphagnum troendelagicum</name>
    <dbReference type="NCBI Taxonomy" id="128251"/>
    <lineage>
        <taxon>Eukaryota</taxon>
        <taxon>Viridiplantae</taxon>
        <taxon>Streptophyta</taxon>
        <taxon>Embryophyta</taxon>
        <taxon>Bryophyta</taxon>
        <taxon>Sphagnophytina</taxon>
        <taxon>Sphagnopsida</taxon>
        <taxon>Sphagnales</taxon>
        <taxon>Sphagnaceae</taxon>
        <taxon>Sphagnum</taxon>
    </lineage>
</organism>
<gene>
    <name evidence="2" type="ORF">CSSPTR1EN2_LOCUS12255</name>
</gene>
<keyword evidence="3" id="KW-1185">Reference proteome</keyword>
<sequence>MDMTGAAQDIQELVHAFAQVEGRELSHMKELWQARRFSFIHEACPKDVTQDFFMQALYSSALGFVVGDRAIAWKIGGLYVLYMLYETQLTEKRFKIYLSLEELEQLCILVKELKRHDCVVALKVIKFMLQRKVFLYGCVAINQRSIADSCDKLAAQAASRLHHARNRLLSNLPIQEHLYTDLTQDLLLDDFKHIGQEYEAAKNHVLTGLGTYDRVVDMPSFQDSNTTLGEELKEMVSDWELHRKPFCPLPLDSHEEELVPQKRQRQKRGGEVRPIQQVRTEDDLLADEIMGLLE</sequence>
<evidence type="ECO:0000313" key="2">
    <source>
        <dbReference type="EMBL" id="CAK9214485.1"/>
    </source>
</evidence>
<dbReference type="PANTHER" id="PTHR15131:SF3">
    <property type="entry name" value="SNRNA-ACTIVATING PROTEIN COMPLEX SUBUNIT 1"/>
    <property type="match status" value="1"/>
</dbReference>
<dbReference type="Proteomes" id="UP001497512">
    <property type="component" value="Chromosome 2"/>
</dbReference>
<evidence type="ECO:0000313" key="3">
    <source>
        <dbReference type="Proteomes" id="UP001497512"/>
    </source>
</evidence>
<feature type="region of interest" description="Disordered" evidence="1">
    <location>
        <begin position="252"/>
        <end position="279"/>
    </location>
</feature>
<evidence type="ECO:0000256" key="1">
    <source>
        <dbReference type="SAM" id="MobiDB-lite"/>
    </source>
</evidence>
<dbReference type="EMBL" id="OZ019894">
    <property type="protein sequence ID" value="CAK9214485.1"/>
    <property type="molecule type" value="Genomic_DNA"/>
</dbReference>
<name>A0ABP0U7E2_9BRYO</name>
<evidence type="ECO:0008006" key="4">
    <source>
        <dbReference type="Google" id="ProtNLM"/>
    </source>
</evidence>
<dbReference type="InterPro" id="IPR019188">
    <property type="entry name" value="SNAPC1"/>
</dbReference>
<proteinExistence type="predicted"/>
<dbReference type="PANTHER" id="PTHR15131">
    <property type="entry name" value="SMALL NUCLEAR RNA ACTIVATING COMPLEX, POLYPEPTIDE 1"/>
    <property type="match status" value="1"/>
</dbReference>
<reference evidence="2" key="1">
    <citation type="submission" date="2024-02" db="EMBL/GenBank/DDBJ databases">
        <authorList>
            <consortium name="ELIXIR-Norway"/>
            <consortium name="Elixir Norway"/>
        </authorList>
    </citation>
    <scope>NUCLEOTIDE SEQUENCE</scope>
</reference>
<dbReference type="Pfam" id="PF09808">
    <property type="entry name" value="SNAPC1"/>
    <property type="match status" value="1"/>
</dbReference>